<dbReference type="Proteomes" id="UP000712281">
    <property type="component" value="Unassembled WGS sequence"/>
</dbReference>
<accession>A0A8S9KUY4</accession>
<reference evidence="1" key="1">
    <citation type="submission" date="2019-12" db="EMBL/GenBank/DDBJ databases">
        <title>Genome sequencing and annotation of Brassica cretica.</title>
        <authorList>
            <person name="Studholme D.J."/>
            <person name="Sarris P.F."/>
        </authorList>
    </citation>
    <scope>NUCLEOTIDE SEQUENCE</scope>
    <source>
        <strain evidence="1">PFS-001/15</strain>
        <tissue evidence="1">Leaf</tissue>
    </source>
</reference>
<comment type="caution">
    <text evidence="1">The sequence shown here is derived from an EMBL/GenBank/DDBJ whole genome shotgun (WGS) entry which is preliminary data.</text>
</comment>
<evidence type="ECO:0008006" key="3">
    <source>
        <dbReference type="Google" id="ProtNLM"/>
    </source>
</evidence>
<gene>
    <name evidence="1" type="ORF">F2Q68_00010443</name>
</gene>
<evidence type="ECO:0000313" key="2">
    <source>
        <dbReference type="Proteomes" id="UP000712281"/>
    </source>
</evidence>
<sequence length="353" mass="40744">MNCSYQILTEARRPKLSKKTQRIRWPGLILLSKNVVKQLEERFIYFRWSLDECPAEGPKKEEASTQAACDCHVTCTEEARLDRSFGNNEWFRLFPRSQTEYRTMRASDHRPIRVDFIYKPDDRGKGRFYFDQRLLNKAGIEKIVEKGWNATPPDGNTRLTDRIKSCRSALAKWKRTQNMNAQSNLDRLTKLLEAEIWKARNVLVFEKIIMDPASILRKPEEESNIWFELKFPDASSSAPSNSLRTITPSWKAPADDILKCNIAASWSESSQLSAIYWAIESMNSMRKDKIIFESSCERARSCFLTPSSCSGAMELVGKICDLAQRFQHWSLDHVLEARNVIAQRIATSVTSDR</sequence>
<protein>
    <recommendedName>
        <fullName evidence="3">RNase H type-1 domain-containing protein</fullName>
    </recommendedName>
</protein>
<organism evidence="1 2">
    <name type="scientific">Brassica cretica</name>
    <name type="common">Mustard</name>
    <dbReference type="NCBI Taxonomy" id="69181"/>
    <lineage>
        <taxon>Eukaryota</taxon>
        <taxon>Viridiplantae</taxon>
        <taxon>Streptophyta</taxon>
        <taxon>Embryophyta</taxon>
        <taxon>Tracheophyta</taxon>
        <taxon>Spermatophyta</taxon>
        <taxon>Magnoliopsida</taxon>
        <taxon>eudicotyledons</taxon>
        <taxon>Gunneridae</taxon>
        <taxon>Pentapetalae</taxon>
        <taxon>rosids</taxon>
        <taxon>malvids</taxon>
        <taxon>Brassicales</taxon>
        <taxon>Brassicaceae</taxon>
        <taxon>Brassiceae</taxon>
        <taxon>Brassica</taxon>
    </lineage>
</organism>
<dbReference type="EMBL" id="QGKW02000717">
    <property type="protein sequence ID" value="KAF2599350.1"/>
    <property type="molecule type" value="Genomic_DNA"/>
</dbReference>
<evidence type="ECO:0000313" key="1">
    <source>
        <dbReference type="EMBL" id="KAF2599350.1"/>
    </source>
</evidence>
<name>A0A8S9KUY4_BRACR</name>
<dbReference type="AlphaFoldDB" id="A0A8S9KUY4"/>
<proteinExistence type="predicted"/>